<sequence length="263" mass="29496">MTIAKIPKLGNLWLGDADAARDKDWLTEQGNFYRKLSVHGLRYEHFNAVDSESEYLIGIFDRTSAIIEAAATASEALLVHCEAGMSRSATLCCAALIKNHHFTAADALQYLEECKPDVKPNTGFTLQLKLYERMQNPATSQKDVEGMGSSMARIAGTALSTQRSFFCAKCRTALFEEADIYKHFERTRHYEEPDKICTGLIVRQLDWMECMDYAGKVHCPKCNEKLGHYCDEPRECGDCKATIHYSPSIAITPAKLRTKIPAI</sequence>
<feature type="domain" description="Tyrosine specific protein phosphatases" evidence="6">
    <location>
        <begin position="57"/>
        <end position="118"/>
    </location>
</feature>
<reference evidence="7" key="1">
    <citation type="submission" date="2023-06" db="EMBL/GenBank/DDBJ databases">
        <authorList>
            <person name="Delattre M."/>
        </authorList>
    </citation>
    <scope>NUCLEOTIDE SEQUENCE</scope>
    <source>
        <strain evidence="7">AF72</strain>
    </source>
</reference>
<keyword evidence="3" id="KW-0378">Hydrolase</keyword>
<dbReference type="InterPro" id="IPR029021">
    <property type="entry name" value="Prot-tyrosine_phosphatase-like"/>
</dbReference>
<dbReference type="PANTHER" id="PTHR45848">
    <property type="entry name" value="DUAL SPECIFICITY PROTEIN PHOSPHATASE 12 FAMILY MEMBER"/>
    <property type="match status" value="1"/>
</dbReference>
<dbReference type="Pfam" id="PF00782">
    <property type="entry name" value="DSPc"/>
    <property type="match status" value="1"/>
</dbReference>
<evidence type="ECO:0000313" key="7">
    <source>
        <dbReference type="EMBL" id="CAJ0586988.1"/>
    </source>
</evidence>
<evidence type="ECO:0000259" key="6">
    <source>
        <dbReference type="PROSITE" id="PS50056"/>
    </source>
</evidence>
<evidence type="ECO:0000256" key="2">
    <source>
        <dbReference type="ARBA" id="ARBA00013064"/>
    </source>
</evidence>
<evidence type="ECO:0000259" key="5">
    <source>
        <dbReference type="PROSITE" id="PS50054"/>
    </source>
</evidence>
<name>A0AA36DG50_9BILA</name>
<dbReference type="InterPro" id="IPR000387">
    <property type="entry name" value="Tyr_Pase_dom"/>
</dbReference>
<dbReference type="PROSITE" id="PS00383">
    <property type="entry name" value="TYR_PHOSPHATASE_1"/>
    <property type="match status" value="1"/>
</dbReference>
<proteinExistence type="inferred from homology"/>
<dbReference type="PROSITE" id="PS50054">
    <property type="entry name" value="TYR_PHOSPHATASE_DUAL"/>
    <property type="match status" value="1"/>
</dbReference>
<comment type="similarity">
    <text evidence="1">Belongs to the protein-tyrosine phosphatase family. Non-receptor class dual specificity subfamily.</text>
</comment>
<dbReference type="Gene3D" id="3.90.190.10">
    <property type="entry name" value="Protein tyrosine phosphatase superfamily"/>
    <property type="match status" value="1"/>
</dbReference>
<dbReference type="GO" id="GO:0008138">
    <property type="term" value="F:protein tyrosine/serine/threonine phosphatase activity"/>
    <property type="evidence" value="ECO:0007669"/>
    <property type="project" value="TreeGrafter"/>
</dbReference>
<feature type="non-terminal residue" evidence="7">
    <location>
        <position position="263"/>
    </location>
</feature>
<evidence type="ECO:0000313" key="8">
    <source>
        <dbReference type="Proteomes" id="UP001177023"/>
    </source>
</evidence>
<dbReference type="PANTHER" id="PTHR45848:SF4">
    <property type="entry name" value="DUAL SPECIFICITY PROTEIN PHOSPHATASE 12"/>
    <property type="match status" value="1"/>
</dbReference>
<evidence type="ECO:0000256" key="4">
    <source>
        <dbReference type="ARBA" id="ARBA00022912"/>
    </source>
</evidence>
<dbReference type="AlphaFoldDB" id="A0AA36DG50"/>
<feature type="domain" description="Tyrosine-protein phosphatase" evidence="5">
    <location>
        <begin position="1"/>
        <end position="137"/>
    </location>
</feature>
<dbReference type="EC" id="3.1.3.48" evidence="2"/>
<dbReference type="GO" id="GO:0004725">
    <property type="term" value="F:protein tyrosine phosphatase activity"/>
    <property type="evidence" value="ECO:0007669"/>
    <property type="project" value="UniProtKB-EC"/>
</dbReference>
<protein>
    <recommendedName>
        <fullName evidence="2">protein-tyrosine-phosphatase</fullName>
        <ecNumber evidence="2">3.1.3.48</ecNumber>
    </recommendedName>
</protein>
<organism evidence="7 8">
    <name type="scientific">Mesorhabditis spiculigera</name>
    <dbReference type="NCBI Taxonomy" id="96644"/>
    <lineage>
        <taxon>Eukaryota</taxon>
        <taxon>Metazoa</taxon>
        <taxon>Ecdysozoa</taxon>
        <taxon>Nematoda</taxon>
        <taxon>Chromadorea</taxon>
        <taxon>Rhabditida</taxon>
        <taxon>Rhabditina</taxon>
        <taxon>Rhabditomorpha</taxon>
        <taxon>Rhabditoidea</taxon>
        <taxon>Rhabditidae</taxon>
        <taxon>Mesorhabditinae</taxon>
        <taxon>Mesorhabditis</taxon>
    </lineage>
</organism>
<dbReference type="EMBL" id="CATQJA010002709">
    <property type="protein sequence ID" value="CAJ0586988.1"/>
    <property type="molecule type" value="Genomic_DNA"/>
</dbReference>
<keyword evidence="8" id="KW-1185">Reference proteome</keyword>
<dbReference type="PROSITE" id="PS50056">
    <property type="entry name" value="TYR_PHOSPHATASE_2"/>
    <property type="match status" value="1"/>
</dbReference>
<dbReference type="InterPro" id="IPR016130">
    <property type="entry name" value="Tyr_Pase_AS"/>
</dbReference>
<dbReference type="CDD" id="cd14498">
    <property type="entry name" value="DSP"/>
    <property type="match status" value="1"/>
</dbReference>
<dbReference type="InterPro" id="IPR000340">
    <property type="entry name" value="Dual-sp_phosphatase_cat-dom"/>
</dbReference>
<comment type="caution">
    <text evidence="7">The sequence shown here is derived from an EMBL/GenBank/DDBJ whole genome shotgun (WGS) entry which is preliminary data.</text>
</comment>
<dbReference type="InterPro" id="IPR020422">
    <property type="entry name" value="TYR_PHOSPHATASE_DUAL_dom"/>
</dbReference>
<dbReference type="SMART" id="SM00195">
    <property type="entry name" value="DSPc"/>
    <property type="match status" value="1"/>
</dbReference>
<gene>
    <name evidence="7" type="ORF">MSPICULIGERA_LOCUS24968</name>
</gene>
<evidence type="ECO:0000256" key="1">
    <source>
        <dbReference type="ARBA" id="ARBA00008601"/>
    </source>
</evidence>
<keyword evidence="4" id="KW-0904">Protein phosphatase</keyword>
<accession>A0AA36DG50</accession>
<dbReference type="Proteomes" id="UP001177023">
    <property type="component" value="Unassembled WGS sequence"/>
</dbReference>
<dbReference type="InterPro" id="IPR013087">
    <property type="entry name" value="Znf_C2H2_type"/>
</dbReference>
<evidence type="ECO:0000256" key="3">
    <source>
        <dbReference type="ARBA" id="ARBA00022801"/>
    </source>
</evidence>
<dbReference type="SUPFAM" id="SSF52799">
    <property type="entry name" value="(Phosphotyrosine protein) phosphatases II"/>
    <property type="match status" value="1"/>
</dbReference>
<dbReference type="PROSITE" id="PS00028">
    <property type="entry name" value="ZINC_FINGER_C2H2_1"/>
    <property type="match status" value="1"/>
</dbReference>